<dbReference type="Proteomes" id="UP000253551">
    <property type="component" value="Unassembled WGS sequence"/>
</dbReference>
<evidence type="ECO:0000256" key="12">
    <source>
        <dbReference type="SAM" id="Coils"/>
    </source>
</evidence>
<comment type="catalytic activity">
    <reaction evidence="10">
        <text>L-seryl-[protein] + ATP = O-phospho-L-seryl-[protein] + ADP + H(+)</text>
        <dbReference type="Rhea" id="RHEA:17989"/>
        <dbReference type="Rhea" id="RHEA-COMP:9863"/>
        <dbReference type="Rhea" id="RHEA-COMP:11604"/>
        <dbReference type="ChEBI" id="CHEBI:15378"/>
        <dbReference type="ChEBI" id="CHEBI:29999"/>
        <dbReference type="ChEBI" id="CHEBI:30616"/>
        <dbReference type="ChEBI" id="CHEBI:83421"/>
        <dbReference type="ChEBI" id="CHEBI:456216"/>
        <dbReference type="EC" id="2.7.11.1"/>
    </reaction>
    <physiologicalReaction direction="left-to-right" evidence="10">
        <dbReference type="Rhea" id="RHEA:17990"/>
    </physiologicalReaction>
</comment>
<keyword evidence="2" id="KW-0723">Serine/threonine-protein kinase</keyword>
<keyword evidence="5 15" id="KW-0418">Kinase</keyword>
<dbReference type="PANTHER" id="PTHR11042:SF160">
    <property type="entry name" value="EUKARYOTIC TRANSLATION INITIATION FACTOR 2-ALPHA KINASE 1"/>
    <property type="match status" value="1"/>
</dbReference>
<dbReference type="Gene3D" id="3.30.200.20">
    <property type="entry name" value="Phosphorylase Kinase, domain 1"/>
    <property type="match status" value="1"/>
</dbReference>
<dbReference type="PROSITE" id="PS00107">
    <property type="entry name" value="PROTEIN_KINASE_ATP"/>
    <property type="match status" value="1"/>
</dbReference>
<feature type="non-terminal residue" evidence="15">
    <location>
        <position position="1"/>
    </location>
</feature>
<dbReference type="EMBL" id="PJQM01002364">
    <property type="protein sequence ID" value="RCH95994.1"/>
    <property type="molecule type" value="Genomic_DNA"/>
</dbReference>
<dbReference type="PROSITE" id="PS50011">
    <property type="entry name" value="PROTEIN_KINASE_DOM"/>
    <property type="match status" value="1"/>
</dbReference>
<dbReference type="GO" id="GO:0003743">
    <property type="term" value="F:translation initiation factor activity"/>
    <property type="evidence" value="ECO:0007669"/>
    <property type="project" value="UniProtKB-KW"/>
</dbReference>
<dbReference type="GO" id="GO:0005737">
    <property type="term" value="C:cytoplasm"/>
    <property type="evidence" value="ECO:0007669"/>
    <property type="project" value="TreeGrafter"/>
</dbReference>
<keyword evidence="7" id="KW-0652">Protein synthesis inhibitor</keyword>
<dbReference type="SUPFAM" id="SSF56112">
    <property type="entry name" value="Protein kinase-like (PK-like)"/>
    <property type="match status" value="1"/>
</dbReference>
<comment type="similarity">
    <text evidence="8">Belongs to the protein kinase superfamily. Ser/Thr protein kinase family. GCN2 subfamily.</text>
</comment>
<keyword evidence="6 11" id="KW-0067">ATP-binding</keyword>
<evidence type="ECO:0000256" key="13">
    <source>
        <dbReference type="SAM" id="MobiDB-lite"/>
    </source>
</evidence>
<keyword evidence="12" id="KW-0175">Coiled coil</keyword>
<dbReference type="OrthoDB" id="1405469at2759"/>
<gene>
    <name evidence="15" type="primary">EIF2AK1_1</name>
    <name evidence="15" type="ORF">CU098_000331</name>
</gene>
<reference evidence="15 16" key="1">
    <citation type="journal article" date="2018" name="G3 (Bethesda)">
        <title>Phylogenetic and Phylogenomic Definition of Rhizopus Species.</title>
        <authorList>
            <person name="Gryganskyi A.P."/>
            <person name="Golan J."/>
            <person name="Dolatabadi S."/>
            <person name="Mondo S."/>
            <person name="Robb S."/>
            <person name="Idnurm A."/>
            <person name="Muszewska A."/>
            <person name="Steczkiewicz K."/>
            <person name="Masonjones S."/>
            <person name="Liao H.L."/>
            <person name="Gajdeczka M.T."/>
            <person name="Anike F."/>
            <person name="Vuek A."/>
            <person name="Anishchenko I.M."/>
            <person name="Voigt K."/>
            <person name="de Hoog G.S."/>
            <person name="Smith M.E."/>
            <person name="Heitman J."/>
            <person name="Vilgalys R."/>
            <person name="Stajich J.E."/>
        </authorList>
    </citation>
    <scope>NUCLEOTIDE SEQUENCE [LARGE SCALE GENOMIC DNA]</scope>
    <source>
        <strain evidence="15 16">LSU 92-RS-03</strain>
    </source>
</reference>
<keyword evidence="16" id="KW-1185">Reference proteome</keyword>
<dbReference type="Pfam" id="PF00069">
    <property type="entry name" value="Pkinase"/>
    <property type="match status" value="2"/>
</dbReference>
<keyword evidence="15" id="KW-0396">Initiation factor</keyword>
<dbReference type="GO" id="GO:0005634">
    <property type="term" value="C:nucleus"/>
    <property type="evidence" value="ECO:0007669"/>
    <property type="project" value="TreeGrafter"/>
</dbReference>
<comment type="caution">
    <text evidence="15">The sequence shown here is derived from an EMBL/GenBank/DDBJ whole genome shotgun (WGS) entry which is preliminary data.</text>
</comment>
<keyword evidence="4 11" id="KW-0547">Nucleotide-binding</keyword>
<name>A0A367K1B2_RHIST</name>
<organism evidence="15 16">
    <name type="scientific">Rhizopus stolonifer</name>
    <name type="common">Rhizopus nigricans</name>
    <dbReference type="NCBI Taxonomy" id="4846"/>
    <lineage>
        <taxon>Eukaryota</taxon>
        <taxon>Fungi</taxon>
        <taxon>Fungi incertae sedis</taxon>
        <taxon>Mucoromycota</taxon>
        <taxon>Mucoromycotina</taxon>
        <taxon>Mucoromycetes</taxon>
        <taxon>Mucorales</taxon>
        <taxon>Mucorineae</taxon>
        <taxon>Rhizopodaceae</taxon>
        <taxon>Rhizopus</taxon>
    </lineage>
</organism>
<dbReference type="GO" id="GO:0004694">
    <property type="term" value="F:eukaryotic translation initiation factor 2alpha kinase activity"/>
    <property type="evidence" value="ECO:0007669"/>
    <property type="project" value="TreeGrafter"/>
</dbReference>
<dbReference type="InterPro" id="IPR011009">
    <property type="entry name" value="Kinase-like_dom_sf"/>
</dbReference>
<dbReference type="InterPro" id="IPR050339">
    <property type="entry name" value="CC_SR_Kinase"/>
</dbReference>
<evidence type="ECO:0000256" key="6">
    <source>
        <dbReference type="ARBA" id="ARBA00022840"/>
    </source>
</evidence>
<dbReference type="GO" id="GO:0005524">
    <property type="term" value="F:ATP binding"/>
    <property type="evidence" value="ECO:0007669"/>
    <property type="project" value="UniProtKB-UniRule"/>
</dbReference>
<comment type="catalytic activity">
    <reaction evidence="9">
        <text>L-threonyl-[protein] + ATP = O-phospho-L-threonyl-[protein] + ADP + H(+)</text>
        <dbReference type="Rhea" id="RHEA:46608"/>
        <dbReference type="Rhea" id="RHEA-COMP:11060"/>
        <dbReference type="Rhea" id="RHEA-COMP:11605"/>
        <dbReference type="ChEBI" id="CHEBI:15378"/>
        <dbReference type="ChEBI" id="CHEBI:30013"/>
        <dbReference type="ChEBI" id="CHEBI:30616"/>
        <dbReference type="ChEBI" id="CHEBI:61977"/>
        <dbReference type="ChEBI" id="CHEBI:456216"/>
        <dbReference type="EC" id="2.7.11.1"/>
    </reaction>
    <physiologicalReaction direction="left-to-right" evidence="9">
        <dbReference type="Rhea" id="RHEA:46609"/>
    </physiologicalReaction>
</comment>
<evidence type="ECO:0000256" key="3">
    <source>
        <dbReference type="ARBA" id="ARBA00022679"/>
    </source>
</evidence>
<sequence length="544" mass="62971">FMDEMTNISSTFQQAFHKLFFTAVQTVRNQDLLQFNDPLPSKDSNDYFTIQKKEPIQMMNLHIQNSRYNTDFIELNLLGKGGFASAFRARNKLDGIDYAVKKIRLSNDIQDEQQDDAYERIFREIKNLARLEHQNVIRYYASWLEFDESTDSEEEESVFPEPSFDSTPSDITEASSLRLNDTSYIQFGEASSLRQEDTSYIQFGEESYLQSSSIESTTPSTSETMKKTGWILFIQMQLCPTTLHDYIRFRNKQYADDDSLTIDAKRNLEIFSQILQGTAYIHQQGLIHRDLKPSNIFLFAMDKRMRKQSFESSCSVSPDSAFESDLESIPLWEGCWVPKIGDFGLAAEAMDEQGESVLVPTPISSTPPSPRCQPTQRPKPKRTRTIGVGTRTYASPEQLAAQNYDEKVDIYSLGIILFELFQPFSTGMERAEALDKLKRGVFPEGFLDLYPKVTALILWMMDMDPSHRPSAHQLLQFELFVDHPHQVDSKKQMQVKINQLERKNKQLKQRVHEQEKAMKEMEQKLQAMQLLLNEPKPKKQVRWI</sequence>
<keyword evidence="15" id="KW-0648">Protein biosynthesis</keyword>
<dbReference type="InterPro" id="IPR000719">
    <property type="entry name" value="Prot_kinase_dom"/>
</dbReference>
<evidence type="ECO:0000256" key="5">
    <source>
        <dbReference type="ARBA" id="ARBA00022777"/>
    </source>
</evidence>
<evidence type="ECO:0000256" key="1">
    <source>
        <dbReference type="ARBA" id="ARBA00012513"/>
    </source>
</evidence>
<dbReference type="CDD" id="cd13996">
    <property type="entry name" value="STKc_EIF2AK"/>
    <property type="match status" value="1"/>
</dbReference>
<evidence type="ECO:0000256" key="4">
    <source>
        <dbReference type="ARBA" id="ARBA00022741"/>
    </source>
</evidence>
<proteinExistence type="inferred from homology"/>
<evidence type="ECO:0000256" key="2">
    <source>
        <dbReference type="ARBA" id="ARBA00022527"/>
    </source>
</evidence>
<evidence type="ECO:0000259" key="14">
    <source>
        <dbReference type="PROSITE" id="PS50011"/>
    </source>
</evidence>
<dbReference type="SMART" id="SM00220">
    <property type="entry name" value="S_TKc"/>
    <property type="match status" value="1"/>
</dbReference>
<dbReference type="STRING" id="4846.A0A367K1B2"/>
<feature type="domain" description="Protein kinase" evidence="14">
    <location>
        <begin position="72"/>
        <end position="481"/>
    </location>
</feature>
<evidence type="ECO:0000256" key="9">
    <source>
        <dbReference type="ARBA" id="ARBA00048659"/>
    </source>
</evidence>
<dbReference type="InterPro" id="IPR017441">
    <property type="entry name" value="Protein_kinase_ATP_BS"/>
</dbReference>
<dbReference type="AlphaFoldDB" id="A0A367K1B2"/>
<dbReference type="Gene3D" id="1.10.510.10">
    <property type="entry name" value="Transferase(Phosphotransferase) domain 1"/>
    <property type="match status" value="1"/>
</dbReference>
<evidence type="ECO:0000256" key="8">
    <source>
        <dbReference type="ARBA" id="ARBA00037982"/>
    </source>
</evidence>
<feature type="coiled-coil region" evidence="12">
    <location>
        <begin position="490"/>
        <end position="534"/>
    </location>
</feature>
<feature type="region of interest" description="Disordered" evidence="13">
    <location>
        <begin position="151"/>
        <end position="171"/>
    </location>
</feature>
<accession>A0A367K1B2</accession>
<dbReference type="PROSITE" id="PS00108">
    <property type="entry name" value="PROTEIN_KINASE_ST"/>
    <property type="match status" value="1"/>
</dbReference>
<protein>
    <recommendedName>
        <fullName evidence="1">non-specific serine/threonine protein kinase</fullName>
        <ecNumber evidence="1">2.7.11.1</ecNumber>
    </recommendedName>
</protein>
<dbReference type="EC" id="2.7.11.1" evidence="1"/>
<evidence type="ECO:0000256" key="7">
    <source>
        <dbReference type="ARBA" id="ARBA00023193"/>
    </source>
</evidence>
<evidence type="ECO:0000313" key="16">
    <source>
        <dbReference type="Proteomes" id="UP000253551"/>
    </source>
</evidence>
<dbReference type="InterPro" id="IPR008271">
    <property type="entry name" value="Ser/Thr_kinase_AS"/>
</dbReference>
<dbReference type="PANTHER" id="PTHR11042">
    <property type="entry name" value="EUKARYOTIC TRANSLATION INITIATION FACTOR 2-ALPHA KINASE EIF2-ALPHA KINASE -RELATED"/>
    <property type="match status" value="1"/>
</dbReference>
<feature type="region of interest" description="Disordered" evidence="13">
    <location>
        <begin position="361"/>
        <end position="384"/>
    </location>
</feature>
<evidence type="ECO:0000256" key="10">
    <source>
        <dbReference type="ARBA" id="ARBA00048977"/>
    </source>
</evidence>
<evidence type="ECO:0000313" key="15">
    <source>
        <dbReference type="EMBL" id="RCH95994.1"/>
    </source>
</evidence>
<dbReference type="GO" id="GO:0017148">
    <property type="term" value="P:negative regulation of translation"/>
    <property type="evidence" value="ECO:0007669"/>
    <property type="project" value="UniProtKB-KW"/>
</dbReference>
<keyword evidence="3" id="KW-0808">Transferase</keyword>
<evidence type="ECO:0000256" key="11">
    <source>
        <dbReference type="PROSITE-ProRule" id="PRU10141"/>
    </source>
</evidence>
<feature type="binding site" evidence="11">
    <location>
        <position position="102"/>
    </location>
    <ligand>
        <name>ATP</name>
        <dbReference type="ChEBI" id="CHEBI:30616"/>
    </ligand>
</feature>